<name>A0ABU3SFH9_9HYPH</name>
<dbReference type="RefSeq" id="WP_316020864.1">
    <property type="nucleotide sequence ID" value="NZ_JAWDID010000059.1"/>
</dbReference>
<accession>A0ABU3SFH9</accession>
<reference evidence="1 2" key="1">
    <citation type="submission" date="2023-09" db="EMBL/GenBank/DDBJ databases">
        <title>Whole genome shotgun sequencing (WGS) of Bosea sp. ZW T0_25, isolated from stored onions (Allium cepa).</title>
        <authorList>
            <person name="Stoll D.A."/>
            <person name="Huch M."/>
        </authorList>
    </citation>
    <scope>NUCLEOTIDE SEQUENCE [LARGE SCALE GENOMIC DNA]</scope>
    <source>
        <strain evidence="1 2">ZW T0_25</strain>
    </source>
</reference>
<evidence type="ECO:0000313" key="2">
    <source>
        <dbReference type="Proteomes" id="UP001254257"/>
    </source>
</evidence>
<organism evidence="1 2">
    <name type="scientific">Bosea rubneri</name>
    <dbReference type="NCBI Taxonomy" id="3075434"/>
    <lineage>
        <taxon>Bacteria</taxon>
        <taxon>Pseudomonadati</taxon>
        <taxon>Pseudomonadota</taxon>
        <taxon>Alphaproteobacteria</taxon>
        <taxon>Hyphomicrobiales</taxon>
        <taxon>Boseaceae</taxon>
        <taxon>Bosea</taxon>
    </lineage>
</organism>
<dbReference type="Proteomes" id="UP001254257">
    <property type="component" value="Unassembled WGS sequence"/>
</dbReference>
<protein>
    <recommendedName>
        <fullName evidence="3">Class I SAM-dependent methyltransferase</fullName>
    </recommendedName>
</protein>
<evidence type="ECO:0000313" key="1">
    <source>
        <dbReference type="EMBL" id="MDU0343125.1"/>
    </source>
</evidence>
<evidence type="ECO:0008006" key="3">
    <source>
        <dbReference type="Google" id="ProtNLM"/>
    </source>
</evidence>
<dbReference type="EMBL" id="JAWDID010000059">
    <property type="protein sequence ID" value="MDU0343125.1"/>
    <property type="molecule type" value="Genomic_DNA"/>
</dbReference>
<sequence>MLAELALRALTPAEPLARRFGLLQESVALWSRGLRQRRAWADHHARCRKLVAEAAAALPRRRKAVILGSGLVRDVPLDQLCRQFEEVVLVDIVHLPLVRLRLLPRRNIRLLTCDLTGAMAWLAGEAEGRADPLADLIADEAVDFVVSANLLSQLAWPVADWLEDHPERAATLPADLPARCIAWHLDGLARFRARVCLISDVEMVERERDGAIHDRLDLMYGVTLPPEDQSWPWPVAPFGEAARDREFVHRVCAWRDFGRSRAAHKPASD</sequence>
<gene>
    <name evidence="1" type="ORF">RKE40_24785</name>
</gene>
<comment type="caution">
    <text evidence="1">The sequence shown here is derived from an EMBL/GenBank/DDBJ whole genome shotgun (WGS) entry which is preliminary data.</text>
</comment>
<proteinExistence type="predicted"/>
<keyword evidence="2" id="KW-1185">Reference proteome</keyword>